<proteinExistence type="predicted"/>
<name>A0A6H1U7F0_9FLOR</name>
<evidence type="ECO:0000256" key="3">
    <source>
        <dbReference type="ARBA" id="ARBA00022547"/>
    </source>
</evidence>
<evidence type="ECO:0000256" key="4">
    <source>
        <dbReference type="ARBA" id="ARBA00022781"/>
    </source>
</evidence>
<dbReference type="EMBL" id="MT193839">
    <property type="protein sequence ID" value="QIZ74774.1"/>
    <property type="molecule type" value="Genomic_DNA"/>
</dbReference>
<gene>
    <name evidence="9" type="primary">atp4</name>
</gene>
<dbReference type="GO" id="GO:0015986">
    <property type="term" value="P:proton motive force-driven ATP synthesis"/>
    <property type="evidence" value="ECO:0007669"/>
    <property type="project" value="InterPro"/>
</dbReference>
<dbReference type="Pfam" id="PF05405">
    <property type="entry name" value="Mt_ATP-synt_B"/>
    <property type="match status" value="1"/>
</dbReference>
<keyword evidence="2" id="KW-0813">Transport</keyword>
<protein>
    <submittedName>
        <fullName evidence="9">ATP synthase F0 subunit b</fullName>
    </submittedName>
</protein>
<evidence type="ECO:0000313" key="9">
    <source>
        <dbReference type="EMBL" id="QIZ74774.1"/>
    </source>
</evidence>
<dbReference type="GO" id="GO:0045259">
    <property type="term" value="C:proton-transporting ATP synthase complex"/>
    <property type="evidence" value="ECO:0007669"/>
    <property type="project" value="UniProtKB-KW"/>
</dbReference>
<sequence length="180" mass="21132">MLNIGFITLFSFVLVYLNIIILNEEILILICFVAFCWICTNKVGKTIAYDLENRSLTIKNSLKVSLNNLLKTLINVSKLHSDYEIITSKFKILHNYYIQLGTTFVNNLPKYEIAESQKKCLKKFLFVYNLEKQTTKLLVLILSEKLKKLSQIQKLCGEDLQEKRFMCFNKIVLREYMEII</sequence>
<dbReference type="RefSeq" id="YP_009774157.1">
    <property type="nucleotide sequence ID" value="NC_047435.1"/>
</dbReference>
<evidence type="ECO:0000256" key="1">
    <source>
        <dbReference type="ARBA" id="ARBA00004325"/>
    </source>
</evidence>
<keyword evidence="8" id="KW-0812">Transmembrane</keyword>
<evidence type="ECO:0000256" key="2">
    <source>
        <dbReference type="ARBA" id="ARBA00022448"/>
    </source>
</evidence>
<organism evidence="9">
    <name type="scientific">Caulacanthus okamurae</name>
    <dbReference type="NCBI Taxonomy" id="152008"/>
    <lineage>
        <taxon>Eukaryota</taxon>
        <taxon>Rhodophyta</taxon>
        <taxon>Florideophyceae</taxon>
        <taxon>Rhodymeniophycidae</taxon>
        <taxon>Gigartinales</taxon>
        <taxon>Caulacanthaceae</taxon>
        <taxon>Caulacanthus</taxon>
    </lineage>
</organism>
<evidence type="ECO:0000256" key="5">
    <source>
        <dbReference type="ARBA" id="ARBA00023065"/>
    </source>
</evidence>
<dbReference type="GO" id="GO:0015078">
    <property type="term" value="F:proton transmembrane transporter activity"/>
    <property type="evidence" value="ECO:0007669"/>
    <property type="project" value="InterPro"/>
</dbReference>
<dbReference type="GeneID" id="54615784"/>
<keyword evidence="7 8" id="KW-0472">Membrane</keyword>
<comment type="subcellular location">
    <subcellularLocation>
        <location evidence="1">Mitochondrion membrane</location>
    </subcellularLocation>
</comment>
<accession>A0A6H1U7F0</accession>
<keyword evidence="6 9" id="KW-0496">Mitochondrion</keyword>
<feature type="transmembrane region" description="Helical" evidence="8">
    <location>
        <begin position="6"/>
        <end position="39"/>
    </location>
</feature>
<evidence type="ECO:0000256" key="7">
    <source>
        <dbReference type="ARBA" id="ARBA00023136"/>
    </source>
</evidence>
<keyword evidence="3" id="KW-0138">CF(0)</keyword>
<geneLocation type="mitochondrion" evidence="9"/>
<dbReference type="GO" id="GO:0031966">
    <property type="term" value="C:mitochondrial membrane"/>
    <property type="evidence" value="ECO:0007669"/>
    <property type="project" value="UniProtKB-SubCell"/>
</dbReference>
<dbReference type="AlphaFoldDB" id="A0A6H1U7F0"/>
<keyword evidence="8" id="KW-1133">Transmembrane helix</keyword>
<evidence type="ECO:0000256" key="6">
    <source>
        <dbReference type="ARBA" id="ARBA00023128"/>
    </source>
</evidence>
<dbReference type="InterPro" id="IPR008688">
    <property type="entry name" value="ATP_synth_Bsub_B/MI25"/>
</dbReference>
<evidence type="ECO:0000256" key="8">
    <source>
        <dbReference type="SAM" id="Phobius"/>
    </source>
</evidence>
<keyword evidence="5" id="KW-0406">Ion transport</keyword>
<keyword evidence="4" id="KW-0375">Hydrogen ion transport</keyword>
<reference evidence="9" key="1">
    <citation type="submission" date="2020-03" db="EMBL/GenBank/DDBJ databases">
        <title>Complete organellar genome analysis of the invasive marine red alga Caulacanthus okamurae (Caulacanthaceae, Rhodophyta) from Moss Landing, California, USA.</title>
        <authorList>
            <person name="Hughey J.R."/>
        </authorList>
    </citation>
    <scope>NUCLEOTIDE SEQUENCE</scope>
</reference>